<dbReference type="PROSITE" id="PS00027">
    <property type="entry name" value="HOMEOBOX_1"/>
    <property type="match status" value="1"/>
</dbReference>
<dbReference type="GO" id="GO:0005634">
    <property type="term" value="C:nucleus"/>
    <property type="evidence" value="ECO:0007669"/>
    <property type="project" value="UniProtKB-SubCell"/>
</dbReference>
<dbReference type="PANTHER" id="PTHR11850">
    <property type="entry name" value="HOMEOBOX PROTEIN TRANSCRIPTION FACTORS"/>
    <property type="match status" value="1"/>
</dbReference>
<evidence type="ECO:0000256" key="9">
    <source>
        <dbReference type="SAM" id="MobiDB-lite"/>
    </source>
</evidence>
<keyword evidence="7 8" id="KW-0539">Nucleus</keyword>
<dbReference type="SMART" id="SM00389">
    <property type="entry name" value="HOX"/>
    <property type="match status" value="1"/>
</dbReference>
<dbReference type="GO" id="GO:0000981">
    <property type="term" value="F:DNA-binding transcription factor activity, RNA polymerase II-specific"/>
    <property type="evidence" value="ECO:0007669"/>
    <property type="project" value="InterPro"/>
</dbReference>
<dbReference type="Gene3D" id="1.10.10.60">
    <property type="entry name" value="Homeodomain-like"/>
    <property type="match status" value="1"/>
</dbReference>
<reference evidence="12" key="3">
    <citation type="submission" date="2025-09" db="UniProtKB">
        <authorList>
            <consortium name="Ensembl"/>
        </authorList>
    </citation>
    <scope>IDENTIFICATION</scope>
</reference>
<evidence type="ECO:0000256" key="7">
    <source>
        <dbReference type="ARBA" id="ARBA00023242"/>
    </source>
</evidence>
<keyword evidence="13" id="KW-1185">Reference proteome</keyword>
<feature type="domain" description="PBC" evidence="11">
    <location>
        <begin position="123"/>
        <end position="266"/>
    </location>
</feature>
<dbReference type="SUPFAM" id="SSF46689">
    <property type="entry name" value="Homeodomain-like"/>
    <property type="match status" value="1"/>
</dbReference>
<keyword evidence="4 8" id="KW-0238">DNA-binding</keyword>
<dbReference type="PROSITE" id="PS50071">
    <property type="entry name" value="HOMEOBOX_2"/>
    <property type="match status" value="1"/>
</dbReference>
<evidence type="ECO:0008006" key="14">
    <source>
        <dbReference type="Google" id="ProtNLM"/>
    </source>
</evidence>
<dbReference type="InterPro" id="IPR001356">
    <property type="entry name" value="HD"/>
</dbReference>
<dbReference type="Pfam" id="PF03792">
    <property type="entry name" value="PBC"/>
    <property type="match status" value="1"/>
</dbReference>
<evidence type="ECO:0000256" key="6">
    <source>
        <dbReference type="ARBA" id="ARBA00023163"/>
    </source>
</evidence>
<evidence type="ECO:0000259" key="10">
    <source>
        <dbReference type="PROSITE" id="PS50071"/>
    </source>
</evidence>
<comment type="subcellular location">
    <subcellularLocation>
        <location evidence="1 8">Nucleus</location>
    </subcellularLocation>
</comment>
<proteinExistence type="inferred from homology"/>
<evidence type="ECO:0000256" key="1">
    <source>
        <dbReference type="ARBA" id="ARBA00004123"/>
    </source>
</evidence>
<keyword evidence="6" id="KW-0804">Transcription</keyword>
<dbReference type="PROSITE" id="PS51978">
    <property type="entry name" value="PBC"/>
    <property type="match status" value="1"/>
</dbReference>
<dbReference type="InterPro" id="IPR008422">
    <property type="entry name" value="KN_HD"/>
</dbReference>
<evidence type="ECO:0000313" key="12">
    <source>
        <dbReference type="Ensembl" id="ENSCMMP00000026003.1"/>
    </source>
</evidence>
<sequence length="468" mass="51190">MPQSGDVKSYVKIFTGCCTERASHGDVSVESPSARGGVVDADPLRGQQRYVRVQTRAAPLPAAPAPPSPTRLRGCLCAKCSSCIGAVLTAMPALCCIQMTPLSLQYSLYSKDFFRFFFCRLCMCLSIRGAQEEDPPDPQLMRLDNMLLAEGVSGPEKGGGSAAAAAAAAASGGSSDNSIEHSDYRAKLTQIRQIYHTELEKYEQACNEFTTHVMNLLREQSRTRPISPKEIERMVGIIHRKFSSIQMQLKQSTCEAVMILRSRFLDARRKRRNFSKQATEILNEYFYSHLSNPYPSEEAKEELAKKCSITVSQVSNWFGNKRIRYKKNIGKFQEEANLYAAKTAVTAAHAVAAAVQNNQTNSPTTPNSGTYPTRALEHPAVSSVGLRTPQPPGRPGRGSSAGSACPWAAEELCPRGSHGGSVCLAQTSGSFFFSVDILSISHSMKITQNKVRQSSKSVFVELLNLLSR</sequence>
<reference evidence="12" key="1">
    <citation type="submission" date="2018-09" db="EMBL/GenBank/DDBJ databases">
        <title>Common duck and Muscovy duck high density SNP chip.</title>
        <authorList>
            <person name="Vignal A."/>
            <person name="Thebault N."/>
            <person name="Warren W.C."/>
        </authorList>
    </citation>
    <scope>NUCLEOTIDE SEQUENCE [LARGE SCALE GENOMIC DNA]</scope>
</reference>
<dbReference type="FunFam" id="1.10.10.60:FF:000008">
    <property type="entry name" value="Pre-B-cell leukemia transcription factor 1"/>
    <property type="match status" value="1"/>
</dbReference>
<dbReference type="InterPro" id="IPR005542">
    <property type="entry name" value="PBX_PBC_dom"/>
</dbReference>
<dbReference type="GO" id="GO:0003677">
    <property type="term" value="F:DNA binding"/>
    <property type="evidence" value="ECO:0007669"/>
    <property type="project" value="UniProtKB-UniRule"/>
</dbReference>
<dbReference type="Proteomes" id="UP000694556">
    <property type="component" value="Chromosome 18"/>
</dbReference>
<evidence type="ECO:0000259" key="11">
    <source>
        <dbReference type="PROSITE" id="PS51978"/>
    </source>
</evidence>
<evidence type="ECO:0000256" key="8">
    <source>
        <dbReference type="PROSITE-ProRule" id="PRU00108"/>
    </source>
</evidence>
<dbReference type="Ensembl" id="ENSCMMT00000028434.1">
    <property type="protein sequence ID" value="ENSCMMP00000026003.1"/>
    <property type="gene ID" value="ENSCMMG00000016056.1"/>
</dbReference>
<dbReference type="InterPro" id="IPR050224">
    <property type="entry name" value="TALE_homeobox"/>
</dbReference>
<name>A0A8C3CTJ2_CAIMO</name>
<evidence type="ECO:0000256" key="2">
    <source>
        <dbReference type="ARBA" id="ARBA00007601"/>
    </source>
</evidence>
<evidence type="ECO:0000256" key="3">
    <source>
        <dbReference type="ARBA" id="ARBA00023015"/>
    </source>
</evidence>
<protein>
    <recommendedName>
        <fullName evidence="14">Pre-B-cell leukemia transcription factor 3</fullName>
    </recommendedName>
</protein>
<evidence type="ECO:0000256" key="4">
    <source>
        <dbReference type="ARBA" id="ARBA00023125"/>
    </source>
</evidence>
<dbReference type="AlphaFoldDB" id="A0A8C3CTJ2"/>
<dbReference type="InterPro" id="IPR009057">
    <property type="entry name" value="Homeodomain-like_sf"/>
</dbReference>
<evidence type="ECO:0000256" key="5">
    <source>
        <dbReference type="ARBA" id="ARBA00023155"/>
    </source>
</evidence>
<reference evidence="12" key="2">
    <citation type="submission" date="2025-08" db="UniProtKB">
        <authorList>
            <consortium name="Ensembl"/>
        </authorList>
    </citation>
    <scope>IDENTIFICATION</scope>
</reference>
<evidence type="ECO:0000313" key="13">
    <source>
        <dbReference type="Proteomes" id="UP000694556"/>
    </source>
</evidence>
<dbReference type="CDD" id="cd00086">
    <property type="entry name" value="homeodomain"/>
    <property type="match status" value="1"/>
</dbReference>
<feature type="domain" description="Homeobox" evidence="10">
    <location>
        <begin position="265"/>
        <end position="328"/>
    </location>
</feature>
<keyword evidence="3" id="KW-0805">Transcription regulation</keyword>
<organism evidence="12 13">
    <name type="scientific">Cairina moschata</name>
    <name type="common">Muscovy duck</name>
    <dbReference type="NCBI Taxonomy" id="8855"/>
    <lineage>
        <taxon>Eukaryota</taxon>
        <taxon>Metazoa</taxon>
        <taxon>Chordata</taxon>
        <taxon>Craniata</taxon>
        <taxon>Vertebrata</taxon>
        <taxon>Euteleostomi</taxon>
        <taxon>Archelosauria</taxon>
        <taxon>Archosauria</taxon>
        <taxon>Dinosauria</taxon>
        <taxon>Saurischia</taxon>
        <taxon>Theropoda</taxon>
        <taxon>Coelurosauria</taxon>
        <taxon>Aves</taxon>
        <taxon>Neognathae</taxon>
        <taxon>Galloanserae</taxon>
        <taxon>Anseriformes</taxon>
        <taxon>Anatidae</taxon>
        <taxon>Anatinae</taxon>
        <taxon>Cairina</taxon>
    </lineage>
</organism>
<keyword evidence="5 8" id="KW-0371">Homeobox</keyword>
<dbReference type="Pfam" id="PF05920">
    <property type="entry name" value="Homeobox_KN"/>
    <property type="match status" value="1"/>
</dbReference>
<feature type="region of interest" description="Disordered" evidence="9">
    <location>
        <begin position="382"/>
        <end position="402"/>
    </location>
</feature>
<accession>A0A8C3CTJ2</accession>
<comment type="similarity">
    <text evidence="2">Belongs to the TALE/PBX homeobox family.</text>
</comment>
<feature type="DNA-binding region" description="Homeobox" evidence="8">
    <location>
        <begin position="267"/>
        <end position="329"/>
    </location>
</feature>
<dbReference type="InterPro" id="IPR017970">
    <property type="entry name" value="Homeobox_CS"/>
</dbReference>